<feature type="domain" description="Signal transduction histidine kinase subgroup 3 dimerisation and phosphoacceptor" evidence="11">
    <location>
        <begin position="209"/>
        <end position="274"/>
    </location>
</feature>
<keyword evidence="7" id="KW-0067">ATP-binding</keyword>
<dbReference type="Gene3D" id="1.20.5.1930">
    <property type="match status" value="1"/>
</dbReference>
<name>A0ABT6LIA5_9ACTN</name>
<protein>
    <recommendedName>
        <fullName evidence="2">histidine kinase</fullName>
        <ecNumber evidence="2">2.7.13.3</ecNumber>
    </recommendedName>
</protein>
<dbReference type="InterPro" id="IPR050482">
    <property type="entry name" value="Sensor_HK_TwoCompSys"/>
</dbReference>
<evidence type="ECO:0000256" key="3">
    <source>
        <dbReference type="ARBA" id="ARBA00022553"/>
    </source>
</evidence>
<keyword evidence="13" id="KW-1185">Reference proteome</keyword>
<evidence type="ECO:0000259" key="11">
    <source>
        <dbReference type="Pfam" id="PF07730"/>
    </source>
</evidence>
<evidence type="ECO:0000256" key="1">
    <source>
        <dbReference type="ARBA" id="ARBA00000085"/>
    </source>
</evidence>
<feature type="transmembrane region" description="Helical" evidence="9">
    <location>
        <begin position="69"/>
        <end position="86"/>
    </location>
</feature>
<feature type="transmembrane region" description="Helical" evidence="9">
    <location>
        <begin position="93"/>
        <end position="113"/>
    </location>
</feature>
<evidence type="ECO:0000256" key="9">
    <source>
        <dbReference type="SAM" id="Phobius"/>
    </source>
</evidence>
<gene>
    <name evidence="12" type="ORF">M2283_002382</name>
</gene>
<dbReference type="Pfam" id="PF07730">
    <property type="entry name" value="HisKA_3"/>
    <property type="match status" value="1"/>
</dbReference>
<dbReference type="SUPFAM" id="SSF55874">
    <property type="entry name" value="ATPase domain of HSP90 chaperone/DNA topoisomerase II/histidine kinase"/>
    <property type="match status" value="1"/>
</dbReference>
<dbReference type="PANTHER" id="PTHR24421:SF10">
    <property type="entry name" value="NITRATE_NITRITE SENSOR PROTEIN NARQ"/>
    <property type="match status" value="1"/>
</dbReference>
<dbReference type="InterPro" id="IPR003594">
    <property type="entry name" value="HATPase_dom"/>
</dbReference>
<feature type="domain" description="Histidine kinase/HSP90-like ATPase" evidence="10">
    <location>
        <begin position="323"/>
        <end position="414"/>
    </location>
</feature>
<keyword evidence="3" id="KW-0597">Phosphoprotein</keyword>
<dbReference type="Pfam" id="PF02518">
    <property type="entry name" value="HATPase_c"/>
    <property type="match status" value="1"/>
</dbReference>
<keyword evidence="9" id="KW-0812">Transmembrane</keyword>
<dbReference type="EMBL" id="JARXVH010000003">
    <property type="protein sequence ID" value="MDH6215099.1"/>
    <property type="molecule type" value="Genomic_DNA"/>
</dbReference>
<evidence type="ECO:0000256" key="5">
    <source>
        <dbReference type="ARBA" id="ARBA00022741"/>
    </source>
</evidence>
<reference evidence="12 13" key="1">
    <citation type="submission" date="2023-04" db="EMBL/GenBank/DDBJ databases">
        <title>Forest soil microbial communities from Buena Vista Peninsula, Colon Province, Panama.</title>
        <authorList>
            <person name="Bouskill N."/>
        </authorList>
    </citation>
    <scope>NUCLEOTIDE SEQUENCE [LARGE SCALE GENOMIC DNA]</scope>
    <source>
        <strain evidence="12 13">GGS1</strain>
    </source>
</reference>
<keyword evidence="4" id="KW-0808">Transferase</keyword>
<comment type="catalytic activity">
    <reaction evidence="1">
        <text>ATP + protein L-histidine = ADP + protein N-phospho-L-histidine.</text>
        <dbReference type="EC" id="2.7.13.3"/>
    </reaction>
</comment>
<dbReference type="InterPro" id="IPR036890">
    <property type="entry name" value="HATPase_C_sf"/>
</dbReference>
<keyword evidence="8" id="KW-0902">Two-component regulatory system</keyword>
<evidence type="ECO:0000256" key="2">
    <source>
        <dbReference type="ARBA" id="ARBA00012438"/>
    </source>
</evidence>
<feature type="transmembrane region" description="Helical" evidence="9">
    <location>
        <begin position="37"/>
        <end position="57"/>
    </location>
</feature>
<dbReference type="Gene3D" id="3.30.565.10">
    <property type="entry name" value="Histidine kinase-like ATPase, C-terminal domain"/>
    <property type="match status" value="1"/>
</dbReference>
<dbReference type="PANTHER" id="PTHR24421">
    <property type="entry name" value="NITRATE/NITRITE SENSOR PROTEIN NARX-RELATED"/>
    <property type="match status" value="1"/>
</dbReference>
<sequence length="429" mass="45594">MTRTGLSVIRPTPIQACAPTLNRVDWKLLLNPAAGRLLKISSLIAFILTWAADLALLSRSPDPYGSPTTWLPVFVTGPLVGLLALGRPRSAGLVKRVVGAVTISVAMTVWTMFEPSDLGWWGALETAGLLVLVVHTTGYAWRPGLATAYTLAVIAVILAVPLRSGSRGAFAAGGYVLTIAVAICVVIGCAVRSLEVRRERAVHDVRQAERLALARDLHDLIAHHMTGIIVQANAALTIKATAPDKVEPILREIARSGTETLESMRRLVRVLREDNHTALRPGDLLTELADLVSAHSTASGDATPAQLEVTAAARTARLSPEVELSVQRLVQEALTNVRRHASGARTTVHLDVDRAWLEVTVTNTAPRHKAAVPAGGRGGFGLLGLRERVEALDGTLGTGALPHGGWQVQAAFPLAVPADTTLQADRPGR</sequence>
<accession>A0ABT6LIA5</accession>
<proteinExistence type="predicted"/>
<comment type="caution">
    <text evidence="12">The sequence shown here is derived from an EMBL/GenBank/DDBJ whole genome shotgun (WGS) entry which is preliminary data.</text>
</comment>
<evidence type="ECO:0000256" key="4">
    <source>
        <dbReference type="ARBA" id="ARBA00022679"/>
    </source>
</evidence>
<keyword evidence="5" id="KW-0547">Nucleotide-binding</keyword>
<organism evidence="12 13">
    <name type="scientific">Streptomyces pseudovenezuelae</name>
    <dbReference type="NCBI Taxonomy" id="67350"/>
    <lineage>
        <taxon>Bacteria</taxon>
        <taxon>Bacillati</taxon>
        <taxon>Actinomycetota</taxon>
        <taxon>Actinomycetes</taxon>
        <taxon>Kitasatosporales</taxon>
        <taxon>Streptomycetaceae</taxon>
        <taxon>Streptomyces</taxon>
        <taxon>Streptomyces aurantiacus group</taxon>
    </lineage>
</organism>
<evidence type="ECO:0000256" key="8">
    <source>
        <dbReference type="ARBA" id="ARBA00023012"/>
    </source>
</evidence>
<evidence type="ECO:0000259" key="10">
    <source>
        <dbReference type="Pfam" id="PF02518"/>
    </source>
</evidence>
<dbReference type="GO" id="GO:0016301">
    <property type="term" value="F:kinase activity"/>
    <property type="evidence" value="ECO:0007669"/>
    <property type="project" value="UniProtKB-KW"/>
</dbReference>
<feature type="transmembrane region" description="Helical" evidence="9">
    <location>
        <begin position="144"/>
        <end position="162"/>
    </location>
</feature>
<evidence type="ECO:0000313" key="13">
    <source>
        <dbReference type="Proteomes" id="UP001160499"/>
    </source>
</evidence>
<dbReference type="EC" id="2.7.13.3" evidence="2"/>
<evidence type="ECO:0000313" key="12">
    <source>
        <dbReference type="EMBL" id="MDH6215099.1"/>
    </source>
</evidence>
<evidence type="ECO:0000256" key="7">
    <source>
        <dbReference type="ARBA" id="ARBA00022840"/>
    </source>
</evidence>
<dbReference type="InterPro" id="IPR011712">
    <property type="entry name" value="Sig_transdc_His_kin_sub3_dim/P"/>
</dbReference>
<evidence type="ECO:0000256" key="6">
    <source>
        <dbReference type="ARBA" id="ARBA00022777"/>
    </source>
</evidence>
<feature type="transmembrane region" description="Helical" evidence="9">
    <location>
        <begin position="168"/>
        <end position="191"/>
    </location>
</feature>
<keyword evidence="6 12" id="KW-0418">Kinase</keyword>
<dbReference type="Proteomes" id="UP001160499">
    <property type="component" value="Unassembled WGS sequence"/>
</dbReference>
<keyword evidence="9" id="KW-0472">Membrane</keyword>
<dbReference type="CDD" id="cd16917">
    <property type="entry name" value="HATPase_UhpB-NarQ-NarX-like"/>
    <property type="match status" value="1"/>
</dbReference>
<keyword evidence="9" id="KW-1133">Transmembrane helix</keyword>